<dbReference type="STRING" id="1560201.NG42_05220"/>
<dbReference type="CDD" id="cd13692">
    <property type="entry name" value="PBP2_BztA"/>
    <property type="match status" value="1"/>
</dbReference>
<evidence type="ECO:0000259" key="5">
    <source>
        <dbReference type="SMART" id="SM00062"/>
    </source>
</evidence>
<keyword evidence="2" id="KW-0813">Transport</keyword>
<proteinExistence type="inferred from homology"/>
<feature type="chain" id="PRO_5010427050" evidence="4">
    <location>
        <begin position="25"/>
        <end position="341"/>
    </location>
</feature>
<dbReference type="RefSeq" id="WP_052898214.1">
    <property type="nucleotide sequence ID" value="NZ_JRXE01000006.1"/>
</dbReference>
<dbReference type="SMART" id="SM00062">
    <property type="entry name" value="PBPb"/>
    <property type="match status" value="1"/>
</dbReference>
<gene>
    <name evidence="6" type="ORF">NG42_05220</name>
    <name evidence="7" type="ORF">NG43_03605</name>
</gene>
<evidence type="ECO:0000313" key="9">
    <source>
        <dbReference type="Proteomes" id="UP000037088"/>
    </source>
</evidence>
<protein>
    <submittedName>
        <fullName evidence="6">Amino acid ABC transporter substrate-binding protein</fullName>
    </submittedName>
</protein>
<dbReference type="Proteomes" id="UP000036851">
    <property type="component" value="Unassembled WGS sequence"/>
</dbReference>
<keyword evidence="3 4" id="KW-0732">Signal</keyword>
<dbReference type="PANTHER" id="PTHR30085">
    <property type="entry name" value="AMINO ACID ABC TRANSPORTER PERMEASE"/>
    <property type="match status" value="1"/>
</dbReference>
<accession>A0A0L7T773</accession>
<dbReference type="InterPro" id="IPR001638">
    <property type="entry name" value="Solute-binding_3/MltF_N"/>
</dbReference>
<keyword evidence="9" id="KW-1185">Reference proteome</keyword>
<dbReference type="InterPro" id="IPR051455">
    <property type="entry name" value="Bact_solute-bind_prot3"/>
</dbReference>
<sequence>MNKMMLSTLVAAATLLAATSQAYAGATLDAIKKKGFVQCGISDGLPGFSYADASGNFTGLDVDICRATAAAIFGDASKVKYTPLTAKERFTALQSGEVDILSRNTTWTSARDGGMGFMFAGVNYYDGIGFLTHNKAGLKSAKELDGATVCIQAGTDTELNVADYFKANKMKYLPVTFDRSDESAKALDTGRCDTLASDQSQLYALRIKLGKPDEFIVLPEVISKEPLGPVVRRGDDDWFTIVKWSFNAMLNAEEMGVSSKNVDQMAAKPTTPDMAHLLGTGGDFGKDLKLDNKWAFNIIKQVGNYQESFDRNVGKDSALKIARGQNALWKDGGIQYAPPVR</sequence>
<evidence type="ECO:0000313" key="7">
    <source>
        <dbReference type="EMBL" id="KOC94558.1"/>
    </source>
</evidence>
<feature type="signal peptide" evidence="4">
    <location>
        <begin position="1"/>
        <end position="24"/>
    </location>
</feature>
<evidence type="ECO:0000313" key="6">
    <source>
        <dbReference type="EMBL" id="KOC91249.1"/>
    </source>
</evidence>
<dbReference type="GO" id="GO:0006865">
    <property type="term" value="P:amino acid transport"/>
    <property type="evidence" value="ECO:0007669"/>
    <property type="project" value="TreeGrafter"/>
</dbReference>
<comment type="caution">
    <text evidence="6">The sequence shown here is derived from an EMBL/GenBank/DDBJ whole genome shotgun (WGS) entry which is preliminary data.</text>
</comment>
<dbReference type="PANTHER" id="PTHR30085:SF7">
    <property type="entry name" value="AMINO-ACID ABC TRANSPORTER-BINDING PROTEIN YHDW-RELATED"/>
    <property type="match status" value="1"/>
</dbReference>
<dbReference type="EMBL" id="JRXF01000004">
    <property type="protein sequence ID" value="KOC94558.1"/>
    <property type="molecule type" value="Genomic_DNA"/>
</dbReference>
<reference evidence="8 9" key="1">
    <citation type="journal article" date="2015" name="Int. J. Syst. Evol. Microbiol.">
        <title>Erwinia iniecta sp. nov., isolated from Russian wheat aphids (Diuraphis noxia).</title>
        <authorList>
            <person name="Campillo T."/>
            <person name="Luna E."/>
            <person name="Portier P."/>
            <person name="Fischer-Le Saux M."/>
            <person name="Lapitan N."/>
            <person name="Tisserat N.A."/>
            <person name="Leach J.E."/>
        </authorList>
    </citation>
    <scope>NUCLEOTIDE SEQUENCE [LARGE SCALE GENOMIC DNA]</scope>
    <source>
        <strain evidence="6 9">B120</strain>
        <strain evidence="7 8">B149</strain>
    </source>
</reference>
<evidence type="ECO:0000256" key="2">
    <source>
        <dbReference type="ARBA" id="ARBA00022448"/>
    </source>
</evidence>
<evidence type="ECO:0000256" key="1">
    <source>
        <dbReference type="ARBA" id="ARBA00010333"/>
    </source>
</evidence>
<dbReference type="Pfam" id="PF00497">
    <property type="entry name" value="SBP_bac_3"/>
    <property type="match status" value="1"/>
</dbReference>
<comment type="similarity">
    <text evidence="1">Belongs to the bacterial solute-binding protein 3 family.</text>
</comment>
<evidence type="ECO:0000256" key="3">
    <source>
        <dbReference type="ARBA" id="ARBA00022729"/>
    </source>
</evidence>
<dbReference type="PATRIC" id="fig|1560201.3.peg.1119"/>
<evidence type="ECO:0000313" key="8">
    <source>
        <dbReference type="Proteomes" id="UP000036851"/>
    </source>
</evidence>
<dbReference type="EMBL" id="JRXE01000006">
    <property type="protein sequence ID" value="KOC91249.1"/>
    <property type="molecule type" value="Genomic_DNA"/>
</dbReference>
<name>A0A0L7T773_9GAMM</name>
<dbReference type="SUPFAM" id="SSF53850">
    <property type="entry name" value="Periplasmic binding protein-like II"/>
    <property type="match status" value="1"/>
</dbReference>
<organism evidence="6 9">
    <name type="scientific">Winslowiella iniecta</name>
    <dbReference type="NCBI Taxonomy" id="1560201"/>
    <lineage>
        <taxon>Bacteria</taxon>
        <taxon>Pseudomonadati</taxon>
        <taxon>Pseudomonadota</taxon>
        <taxon>Gammaproteobacteria</taxon>
        <taxon>Enterobacterales</taxon>
        <taxon>Erwiniaceae</taxon>
        <taxon>Winslowiella</taxon>
    </lineage>
</organism>
<dbReference type="Gene3D" id="3.40.190.10">
    <property type="entry name" value="Periplasmic binding protein-like II"/>
    <property type="match status" value="2"/>
</dbReference>
<dbReference type="OrthoDB" id="9777941at2"/>
<dbReference type="Proteomes" id="UP000037088">
    <property type="component" value="Unassembled WGS sequence"/>
</dbReference>
<dbReference type="AlphaFoldDB" id="A0A0L7T773"/>
<evidence type="ECO:0000256" key="4">
    <source>
        <dbReference type="SAM" id="SignalP"/>
    </source>
</evidence>
<feature type="domain" description="Solute-binding protein family 3/N-terminal" evidence="5">
    <location>
        <begin position="36"/>
        <end position="265"/>
    </location>
</feature>